<feature type="compositionally biased region" description="Basic and acidic residues" evidence="1">
    <location>
        <begin position="808"/>
        <end position="821"/>
    </location>
</feature>
<evidence type="ECO:0000313" key="4">
    <source>
        <dbReference type="Proteomes" id="UP001152049"/>
    </source>
</evidence>
<feature type="region of interest" description="Disordered" evidence="1">
    <location>
        <begin position="171"/>
        <end position="210"/>
    </location>
</feature>
<dbReference type="PANTHER" id="PTHR28535">
    <property type="entry name" value="ZINC FINGER GRF-TYPE CONTAINING 1"/>
    <property type="match status" value="1"/>
</dbReference>
<dbReference type="InterPro" id="IPR052800">
    <property type="entry name" value="DNA_Repair_Helicase_ZGRF1"/>
</dbReference>
<feature type="compositionally biased region" description="Basic and acidic residues" evidence="1">
    <location>
        <begin position="346"/>
        <end position="355"/>
    </location>
</feature>
<dbReference type="PANTHER" id="PTHR28535:SF1">
    <property type="entry name" value="PROTEIN ZGRF1"/>
    <property type="match status" value="1"/>
</dbReference>
<dbReference type="EMBL" id="JAOQAZ010000014">
    <property type="protein sequence ID" value="KAJ4259568.1"/>
    <property type="molecule type" value="Genomic_DNA"/>
</dbReference>
<gene>
    <name evidence="3" type="ORF">NW762_007497</name>
</gene>
<name>A0A9W8RYM6_9HYPO</name>
<sequence length="909" mass="99164">MTSSSVPTTALVVDFICLFTHDLKRKQKRWQDGVLKYHTFNKRVMVYDDRSHFIGDAHWQGGGDLEPGDEFELDRGAAIVQVSDCTGSREQDLTELLDKRAKEVEKRRSNAGTRTPGPSAAITHTPRNDQNASNQNAPHFQLRHRPLTGLVGGSSRIGRAAISPHSPYEVRKMAESPGQQQDSPSEDARPSKRQRREVSPPSKLGHARALFGTTLTLTPFSSSIPAARSQPLHDRSTVPKTTSASTRAGPPGASDRADRSSQSPPPSSNPEEAETNAPRQVAPRRTLPQRASLRELLAGNEHNRNGEPPKPRVAAPRNRTAVVKPPRHRSPPPEDNVVSLLTQEPEPSKYRRDGTLKNSRTVNRTKGTDTDQPPKPCSLAKKRTEVSDPDQRQSQSVEDNQEAFLEWLAQSEDIPSSHQAPVPEPRPRTSRSKKPTKDATPQIQKPVQEVVEEVMQAPIQIDEDEEEVPPPKTARTRPQSATSKPSRKEQAKTSSEPHGTKRTLSVDTAATSHADADRPPPPKEPRTELRIRSRQRRGLLMMAQNKQGGQSTGRSTPSSSGAGSDVQSRPHADIRSLLTSEEPEVVNSGAVDSTLPEQAGKRQESVSSREPPVPIPEPDVLPVDNLDSTVTEEILPKEPEAPKQLEDEAAQDEEAASIDSVPRDETSMTPPRRRTNPSRRSRPKPAKAVLSDDEEEVITADSPSKPDAKEDSSGDSEPDQKPEPKHSSGPRITRMSRKSVKSREIIGFVMPNNDFPTTGFNNGPFGQAGAEKPGGADTTAESHPEGAQDSVRQSRSSTSAVQQPEAAQRLESENKSQDKQPPRIVNPATRGRKAARKQDAAGLPPQTMIQLEPAAPSRIAPKAPKPVPPGNSAIQSALPVFARANGGPWSRHAEDLLGMTRPSKDAPRR</sequence>
<feature type="compositionally biased region" description="Polar residues" evidence="1">
    <location>
        <begin position="544"/>
        <end position="567"/>
    </location>
</feature>
<dbReference type="AlphaFoldDB" id="A0A9W8RYM6"/>
<feature type="region of interest" description="Disordered" evidence="1">
    <location>
        <begin position="222"/>
        <end position="847"/>
    </location>
</feature>
<feature type="compositionally biased region" description="Polar residues" evidence="1">
    <location>
        <begin position="790"/>
        <end position="802"/>
    </location>
</feature>
<feature type="compositionally biased region" description="Polar residues" evidence="1">
    <location>
        <begin position="356"/>
        <end position="365"/>
    </location>
</feature>
<reference evidence="3" key="1">
    <citation type="submission" date="2022-09" db="EMBL/GenBank/DDBJ databases">
        <title>Fusarium specimens isolated from Avocado Roots.</title>
        <authorList>
            <person name="Stajich J."/>
            <person name="Roper C."/>
            <person name="Heimlech-Rivalta G."/>
        </authorList>
    </citation>
    <scope>NUCLEOTIDE SEQUENCE</scope>
    <source>
        <strain evidence="3">CF00136</strain>
    </source>
</reference>
<feature type="compositionally biased region" description="Basic and acidic residues" evidence="1">
    <location>
        <begin position="301"/>
        <end position="310"/>
    </location>
</feature>
<dbReference type="OrthoDB" id="6513042at2759"/>
<feature type="compositionally biased region" description="Acidic residues" evidence="1">
    <location>
        <begin position="647"/>
        <end position="656"/>
    </location>
</feature>
<dbReference type="GO" id="GO:0006302">
    <property type="term" value="P:double-strand break repair"/>
    <property type="evidence" value="ECO:0007669"/>
    <property type="project" value="TreeGrafter"/>
</dbReference>
<dbReference type="GO" id="GO:0035861">
    <property type="term" value="C:site of double-strand break"/>
    <property type="evidence" value="ECO:0007669"/>
    <property type="project" value="TreeGrafter"/>
</dbReference>
<feature type="domain" description="5'-3' DNA helicase ZGRF1-like N-terminal" evidence="2">
    <location>
        <begin position="12"/>
        <end position="93"/>
    </location>
</feature>
<accession>A0A9W8RYM6</accession>
<evidence type="ECO:0000256" key="1">
    <source>
        <dbReference type="SAM" id="MobiDB-lite"/>
    </source>
</evidence>
<evidence type="ECO:0000313" key="3">
    <source>
        <dbReference type="EMBL" id="KAJ4259568.1"/>
    </source>
</evidence>
<dbReference type="InterPro" id="IPR018838">
    <property type="entry name" value="ZGRF1-like_N"/>
</dbReference>
<feature type="compositionally biased region" description="Basic and acidic residues" evidence="1">
    <location>
        <begin position="634"/>
        <end position="646"/>
    </location>
</feature>
<feature type="compositionally biased region" description="Basic residues" evidence="1">
    <location>
        <begin position="671"/>
        <end position="685"/>
    </location>
</feature>
<protein>
    <recommendedName>
        <fullName evidence="2">5'-3' DNA helicase ZGRF1-like N-terminal domain-containing protein</fullName>
    </recommendedName>
</protein>
<feature type="compositionally biased region" description="Polar residues" evidence="1">
    <location>
        <begin position="492"/>
        <end position="511"/>
    </location>
</feature>
<feature type="region of interest" description="Disordered" evidence="1">
    <location>
        <begin position="103"/>
        <end position="135"/>
    </location>
</feature>
<dbReference type="Pfam" id="PF10382">
    <property type="entry name" value="ZGRF1-like_N"/>
    <property type="match status" value="1"/>
</dbReference>
<dbReference type="GO" id="GO:0005634">
    <property type="term" value="C:nucleus"/>
    <property type="evidence" value="ECO:0007669"/>
    <property type="project" value="TreeGrafter"/>
</dbReference>
<comment type="caution">
    <text evidence="3">The sequence shown here is derived from an EMBL/GenBank/DDBJ whole genome shotgun (WGS) entry which is preliminary data.</text>
</comment>
<keyword evidence="4" id="KW-1185">Reference proteome</keyword>
<dbReference type="Proteomes" id="UP001152049">
    <property type="component" value="Unassembled WGS sequence"/>
</dbReference>
<feature type="compositionally biased region" description="Basic and acidic residues" evidence="1">
    <location>
        <begin position="382"/>
        <end position="391"/>
    </location>
</feature>
<evidence type="ECO:0000259" key="2">
    <source>
        <dbReference type="Pfam" id="PF10382"/>
    </source>
</evidence>
<feature type="compositionally biased region" description="Basic and acidic residues" evidence="1">
    <location>
        <begin position="704"/>
        <end position="726"/>
    </location>
</feature>
<feature type="compositionally biased region" description="Basic and acidic residues" evidence="1">
    <location>
        <begin position="514"/>
        <end position="531"/>
    </location>
</feature>
<organism evidence="3 4">
    <name type="scientific">Fusarium torreyae</name>
    <dbReference type="NCBI Taxonomy" id="1237075"/>
    <lineage>
        <taxon>Eukaryota</taxon>
        <taxon>Fungi</taxon>
        <taxon>Dikarya</taxon>
        <taxon>Ascomycota</taxon>
        <taxon>Pezizomycotina</taxon>
        <taxon>Sordariomycetes</taxon>
        <taxon>Hypocreomycetidae</taxon>
        <taxon>Hypocreales</taxon>
        <taxon>Nectriaceae</taxon>
        <taxon>Fusarium</taxon>
    </lineage>
</organism>
<proteinExistence type="predicted"/>
<feature type="region of interest" description="Disordered" evidence="1">
    <location>
        <begin position="884"/>
        <end position="909"/>
    </location>
</feature>